<dbReference type="Proteomes" id="UP000318538">
    <property type="component" value="Chromosome"/>
</dbReference>
<dbReference type="AlphaFoldDB" id="A0A517NBM7"/>
<evidence type="ECO:0000313" key="1">
    <source>
        <dbReference type="EMBL" id="QDT04545.1"/>
    </source>
</evidence>
<evidence type="ECO:0008006" key="3">
    <source>
        <dbReference type="Google" id="ProtNLM"/>
    </source>
</evidence>
<reference evidence="1 2" key="1">
    <citation type="submission" date="2019-02" db="EMBL/GenBank/DDBJ databases">
        <title>Deep-cultivation of Planctomycetes and their phenomic and genomic characterization uncovers novel biology.</title>
        <authorList>
            <person name="Wiegand S."/>
            <person name="Jogler M."/>
            <person name="Boedeker C."/>
            <person name="Pinto D."/>
            <person name="Vollmers J."/>
            <person name="Rivas-Marin E."/>
            <person name="Kohn T."/>
            <person name="Peeters S.H."/>
            <person name="Heuer A."/>
            <person name="Rast P."/>
            <person name="Oberbeckmann S."/>
            <person name="Bunk B."/>
            <person name="Jeske O."/>
            <person name="Meyerdierks A."/>
            <person name="Storesund J.E."/>
            <person name="Kallscheuer N."/>
            <person name="Luecker S."/>
            <person name="Lage O.M."/>
            <person name="Pohl T."/>
            <person name="Merkel B.J."/>
            <person name="Hornburger P."/>
            <person name="Mueller R.-W."/>
            <person name="Bruemmer F."/>
            <person name="Labrenz M."/>
            <person name="Spormann A.M."/>
            <person name="Op den Camp H."/>
            <person name="Overmann J."/>
            <person name="Amann R."/>
            <person name="Jetten M.S.M."/>
            <person name="Mascher T."/>
            <person name="Medema M.H."/>
            <person name="Devos D.P."/>
            <person name="Kaster A.-K."/>
            <person name="Ovreas L."/>
            <person name="Rohde M."/>
            <person name="Galperin M.Y."/>
            <person name="Jogler C."/>
        </authorList>
    </citation>
    <scope>NUCLEOTIDE SEQUENCE [LARGE SCALE GENOMIC DNA]</scope>
    <source>
        <strain evidence="1 2">K22_7</strain>
    </source>
</reference>
<dbReference type="KEGG" id="rlc:K227x_29370"/>
<dbReference type="Pfam" id="PF07586">
    <property type="entry name" value="HXXSHH"/>
    <property type="match status" value="1"/>
</dbReference>
<gene>
    <name evidence="1" type="ORF">K227x_29370</name>
</gene>
<dbReference type="InterPro" id="IPR011447">
    <property type="entry name" value="DUF1552"/>
</dbReference>
<dbReference type="InterPro" id="IPR006311">
    <property type="entry name" value="TAT_signal"/>
</dbReference>
<dbReference type="PROSITE" id="PS51318">
    <property type="entry name" value="TAT"/>
    <property type="match status" value="1"/>
</dbReference>
<dbReference type="EMBL" id="CP036525">
    <property type="protein sequence ID" value="QDT04545.1"/>
    <property type="molecule type" value="Genomic_DNA"/>
</dbReference>
<accession>A0A517NBM7</accession>
<proteinExistence type="predicted"/>
<organism evidence="1 2">
    <name type="scientific">Rubripirellula lacrimiformis</name>
    <dbReference type="NCBI Taxonomy" id="1930273"/>
    <lineage>
        <taxon>Bacteria</taxon>
        <taxon>Pseudomonadati</taxon>
        <taxon>Planctomycetota</taxon>
        <taxon>Planctomycetia</taxon>
        <taxon>Pirellulales</taxon>
        <taxon>Pirellulaceae</taxon>
        <taxon>Rubripirellula</taxon>
    </lineage>
</organism>
<name>A0A517NBM7_9BACT</name>
<protein>
    <recommendedName>
        <fullName evidence="3">Secreted protein containing DUF1552</fullName>
    </recommendedName>
</protein>
<evidence type="ECO:0000313" key="2">
    <source>
        <dbReference type="Proteomes" id="UP000318538"/>
    </source>
</evidence>
<sequence length="449" mass="49035" precursor="true">MRLQFGVRQIVFPSEDAAMQKTPTPRRSFLKAAGISIALPALESTSPALAADKPATVPTRMVCIGNEFGMYPGAFWPDSDAPSPSADTPALSTLLEPLQRRRDDFTLFKHLDHGLKGGHFAVHTFLTGVKSTDAKGMPDGGISLDQRAAEHVGSRTRFPSLTIGSESGLHGGCRISWTRTGTRVPPIEGPRELFRMLFIDNGQKAKQAAFDRLDLQESILDSVLGDAKSLSRRLNKNDNDKLDEYFASVRDVELKLSLDRRWQKVPKPAAPMDEPTDMGLTRDLPKLYDLIALALQTDSTRVATLEVGGSFAASDLGIPKGYHGLSHHGQQPDAIELLVQIERYQVEQYARFLDRLASIREPNSDGTLLDHTMALFGSGMGNANSHTNHDLPIILAGGSFQHGQTLQLPADSHRRVPLSNLFVSMLQKFGVETDQFATSTGTLTGLENA</sequence>
<keyword evidence="2" id="KW-1185">Reference proteome</keyword>